<name>A0AAE3VMH5_9HYPH</name>
<dbReference type="PANTHER" id="PTHR42827:SF1">
    <property type="entry name" value="IRON-SULFUR CLUSTER-BINDING PROTEIN"/>
    <property type="match status" value="1"/>
</dbReference>
<dbReference type="RefSeq" id="WP_306884546.1">
    <property type="nucleotide sequence ID" value="NZ_JAUSUL010000001.1"/>
</dbReference>
<dbReference type="AlphaFoldDB" id="A0AAE3VMH5"/>
<dbReference type="PANTHER" id="PTHR42827">
    <property type="entry name" value="IRON-SULFUR CLUSTER-BINDING PROTEIN-RELATED"/>
    <property type="match status" value="1"/>
</dbReference>
<keyword evidence="4" id="KW-1185">Reference proteome</keyword>
<feature type="compositionally biased region" description="Low complexity" evidence="1">
    <location>
        <begin position="332"/>
        <end position="341"/>
    </location>
</feature>
<sequence>MDAAAVKALAKELGADLVGIASAKTLNAFPPDPRWPQTPEHIWAECKSVVVIVSRIPVAVFRAKASAAVQYMDMIVLRRMDQIAYKLSEAIEREGYGAFVTAAQETDWDLKNASYGRLSTRHLGIEAGLGTFGLEVNILTPEFGPRVYLTGLLTDMELEPDERITEQVCIGESCSRCLYSCPTDAVKHFGIDKRACATEAQEFGFMTSLAVFEEMIETASDERRKEIVESRDIYGFWQGLLRVVGSFGDCPRCLAVCPVGNDYHAHLTAPQKVIPEKTPEKVEKAKRFKQARQDGEPVAGLDDWNRRWVGEEGYKGLVARQLQAFKAEQKARAAAHATTDTSSKDDETSGA</sequence>
<evidence type="ECO:0000313" key="3">
    <source>
        <dbReference type="EMBL" id="MDQ0314761.1"/>
    </source>
</evidence>
<organism evidence="3 4">
    <name type="scientific">Amorphus orientalis</name>
    <dbReference type="NCBI Taxonomy" id="649198"/>
    <lineage>
        <taxon>Bacteria</taxon>
        <taxon>Pseudomonadati</taxon>
        <taxon>Pseudomonadota</taxon>
        <taxon>Alphaproteobacteria</taxon>
        <taxon>Hyphomicrobiales</taxon>
        <taxon>Amorphaceae</taxon>
        <taxon>Amorphus</taxon>
    </lineage>
</organism>
<accession>A0AAE3VMH5</accession>
<proteinExistence type="predicted"/>
<dbReference type="InterPro" id="IPR017896">
    <property type="entry name" value="4Fe4S_Fe-S-bd"/>
</dbReference>
<gene>
    <name evidence="3" type="ORF">J2S73_001198</name>
</gene>
<reference evidence="3" key="1">
    <citation type="submission" date="2023-07" db="EMBL/GenBank/DDBJ databases">
        <title>Genomic Encyclopedia of Type Strains, Phase IV (KMG-IV): sequencing the most valuable type-strain genomes for metagenomic binning, comparative biology and taxonomic classification.</title>
        <authorList>
            <person name="Goeker M."/>
        </authorList>
    </citation>
    <scope>NUCLEOTIDE SEQUENCE</scope>
    <source>
        <strain evidence="3">DSM 21202</strain>
    </source>
</reference>
<comment type="caution">
    <text evidence="3">The sequence shown here is derived from an EMBL/GenBank/DDBJ whole genome shotgun (WGS) entry which is preliminary data.</text>
</comment>
<dbReference type="PROSITE" id="PS51379">
    <property type="entry name" value="4FE4S_FER_2"/>
    <property type="match status" value="1"/>
</dbReference>
<feature type="region of interest" description="Disordered" evidence="1">
    <location>
        <begin position="329"/>
        <end position="351"/>
    </location>
</feature>
<dbReference type="EMBL" id="JAUSUL010000001">
    <property type="protein sequence ID" value="MDQ0314761.1"/>
    <property type="molecule type" value="Genomic_DNA"/>
</dbReference>
<protein>
    <submittedName>
        <fullName evidence="3">Epoxyqueuosine reductase QueG</fullName>
    </submittedName>
</protein>
<dbReference type="Proteomes" id="UP001229244">
    <property type="component" value="Unassembled WGS sequence"/>
</dbReference>
<evidence type="ECO:0000313" key="4">
    <source>
        <dbReference type="Proteomes" id="UP001229244"/>
    </source>
</evidence>
<evidence type="ECO:0000256" key="1">
    <source>
        <dbReference type="SAM" id="MobiDB-lite"/>
    </source>
</evidence>
<feature type="domain" description="4Fe-4S ferredoxin-type" evidence="2">
    <location>
        <begin position="160"/>
        <end position="191"/>
    </location>
</feature>
<feature type="compositionally biased region" description="Basic and acidic residues" evidence="1">
    <location>
        <begin position="342"/>
        <end position="351"/>
    </location>
</feature>
<evidence type="ECO:0000259" key="2">
    <source>
        <dbReference type="PROSITE" id="PS51379"/>
    </source>
</evidence>